<dbReference type="AlphaFoldDB" id="A0A640T2K8"/>
<reference evidence="1 2" key="1">
    <citation type="submission" date="2019-12" db="EMBL/GenBank/DDBJ databases">
        <title>Whole genome shotgun sequence of Streptomyces hygroscopicus subsp. glebosus NBRC 13786.</title>
        <authorList>
            <person name="Ichikawa N."/>
            <person name="Kimura A."/>
            <person name="Kitahashi Y."/>
            <person name="Komaki H."/>
            <person name="Tamura T."/>
        </authorList>
    </citation>
    <scope>NUCLEOTIDE SEQUENCE [LARGE SCALE GENOMIC DNA]</scope>
    <source>
        <strain evidence="1 2">NBRC 13786</strain>
    </source>
</reference>
<evidence type="ECO:0000313" key="1">
    <source>
        <dbReference type="EMBL" id="GFE18043.1"/>
    </source>
</evidence>
<evidence type="ECO:0000313" key="2">
    <source>
        <dbReference type="Proteomes" id="UP000430079"/>
    </source>
</evidence>
<gene>
    <name evidence="1" type="ORF">Sgleb_60900</name>
</gene>
<name>A0A640T2K8_9ACTN</name>
<keyword evidence="2" id="KW-1185">Reference proteome</keyword>
<protein>
    <submittedName>
        <fullName evidence="1">Uncharacterized protein</fullName>
    </submittedName>
</protein>
<sequence>MEAADGEAEDMDIRVSWARGGSACGLRWETPRRNAVLRRGTPCGYAEVADGPREA</sequence>
<proteinExistence type="predicted"/>
<comment type="caution">
    <text evidence="1">The sequence shown here is derived from an EMBL/GenBank/DDBJ whole genome shotgun (WGS) entry which is preliminary data.</text>
</comment>
<dbReference type="Proteomes" id="UP000430079">
    <property type="component" value="Unassembled WGS sequence"/>
</dbReference>
<accession>A0A640T2K8</accession>
<organism evidence="1 2">
    <name type="scientific">Streptomyces glebosus</name>
    <dbReference type="NCBI Taxonomy" id="249580"/>
    <lineage>
        <taxon>Bacteria</taxon>
        <taxon>Bacillati</taxon>
        <taxon>Actinomycetota</taxon>
        <taxon>Actinomycetes</taxon>
        <taxon>Kitasatosporales</taxon>
        <taxon>Streptomycetaceae</taxon>
        <taxon>Streptomyces</taxon>
    </lineage>
</organism>
<dbReference type="EMBL" id="BLIO01000001">
    <property type="protein sequence ID" value="GFE18043.1"/>
    <property type="molecule type" value="Genomic_DNA"/>
</dbReference>